<accession>A0A0P9CX63</accession>
<feature type="region of interest" description="Disordered" evidence="1">
    <location>
        <begin position="51"/>
        <end position="75"/>
    </location>
</feature>
<organism evidence="3 4">
    <name type="scientific">Kouleothrix aurantiaca</name>
    <dbReference type="NCBI Taxonomy" id="186479"/>
    <lineage>
        <taxon>Bacteria</taxon>
        <taxon>Bacillati</taxon>
        <taxon>Chloroflexota</taxon>
        <taxon>Chloroflexia</taxon>
        <taxon>Chloroflexales</taxon>
        <taxon>Roseiflexineae</taxon>
        <taxon>Roseiflexaceae</taxon>
        <taxon>Kouleothrix</taxon>
    </lineage>
</organism>
<reference evidence="3 4" key="1">
    <citation type="submission" date="2015-09" db="EMBL/GenBank/DDBJ databases">
        <title>Draft genome sequence of Kouleothrix aurantiaca JCM 19913.</title>
        <authorList>
            <person name="Hemp J."/>
        </authorList>
    </citation>
    <scope>NUCLEOTIDE SEQUENCE [LARGE SCALE GENOMIC DNA]</scope>
    <source>
        <strain evidence="3 4">COM-B</strain>
    </source>
</reference>
<gene>
    <name evidence="3" type="ORF">SE17_24715</name>
</gene>
<dbReference type="InterPro" id="IPR013249">
    <property type="entry name" value="RNA_pol_sigma70_r4_t2"/>
</dbReference>
<evidence type="ECO:0000256" key="1">
    <source>
        <dbReference type="SAM" id="MobiDB-lite"/>
    </source>
</evidence>
<dbReference type="Gene3D" id="1.10.10.10">
    <property type="entry name" value="Winged helix-like DNA-binding domain superfamily/Winged helix DNA-binding domain"/>
    <property type="match status" value="1"/>
</dbReference>
<dbReference type="EMBL" id="LJCR01001200">
    <property type="protein sequence ID" value="KPV50817.1"/>
    <property type="molecule type" value="Genomic_DNA"/>
</dbReference>
<dbReference type="Proteomes" id="UP000050509">
    <property type="component" value="Unassembled WGS sequence"/>
</dbReference>
<evidence type="ECO:0000313" key="3">
    <source>
        <dbReference type="EMBL" id="KPV50817.1"/>
    </source>
</evidence>
<dbReference type="InterPro" id="IPR013324">
    <property type="entry name" value="RNA_pol_sigma_r3/r4-like"/>
</dbReference>
<keyword evidence="4" id="KW-1185">Reference proteome</keyword>
<evidence type="ECO:0000313" key="4">
    <source>
        <dbReference type="Proteomes" id="UP000050509"/>
    </source>
</evidence>
<protein>
    <recommendedName>
        <fullName evidence="2">RNA polymerase sigma factor 70 region 4 type 2 domain-containing protein</fullName>
    </recommendedName>
</protein>
<proteinExistence type="predicted"/>
<dbReference type="InterPro" id="IPR036388">
    <property type="entry name" value="WH-like_DNA-bd_sf"/>
</dbReference>
<dbReference type="GO" id="GO:0006352">
    <property type="term" value="P:DNA-templated transcription initiation"/>
    <property type="evidence" value="ECO:0007669"/>
    <property type="project" value="InterPro"/>
</dbReference>
<sequence length="84" mass="9132">MALTLAYREQLSPAEIAEKLGLPLHTVRRQLRHGLENLRTLFVLLCGNDSTQAGTDAPAAPPPATRRRWDTGFGPNDLALELGA</sequence>
<dbReference type="Pfam" id="PF08281">
    <property type="entry name" value="Sigma70_r4_2"/>
    <property type="match status" value="1"/>
</dbReference>
<dbReference type="SUPFAM" id="SSF88659">
    <property type="entry name" value="Sigma3 and sigma4 domains of RNA polymerase sigma factors"/>
    <property type="match status" value="1"/>
</dbReference>
<comment type="caution">
    <text evidence="3">The sequence shown here is derived from an EMBL/GenBank/DDBJ whole genome shotgun (WGS) entry which is preliminary data.</text>
</comment>
<name>A0A0P9CX63_9CHLR</name>
<dbReference type="GO" id="GO:0003677">
    <property type="term" value="F:DNA binding"/>
    <property type="evidence" value="ECO:0007669"/>
    <property type="project" value="InterPro"/>
</dbReference>
<evidence type="ECO:0000259" key="2">
    <source>
        <dbReference type="Pfam" id="PF08281"/>
    </source>
</evidence>
<feature type="domain" description="RNA polymerase sigma factor 70 region 4 type 2" evidence="2">
    <location>
        <begin position="2"/>
        <end position="38"/>
    </location>
</feature>
<dbReference type="AlphaFoldDB" id="A0A0P9CX63"/>
<dbReference type="GO" id="GO:0016987">
    <property type="term" value="F:sigma factor activity"/>
    <property type="evidence" value="ECO:0007669"/>
    <property type="project" value="InterPro"/>
</dbReference>